<keyword evidence="1" id="KW-0963">Cytoplasm</keyword>
<dbReference type="InterPro" id="IPR050118">
    <property type="entry name" value="Pur/Pyrimidine_PRTase"/>
</dbReference>
<dbReference type="eggNOG" id="COG0503">
    <property type="taxonomic scope" value="Bacteria"/>
</dbReference>
<evidence type="ECO:0000313" key="7">
    <source>
        <dbReference type="EMBL" id="ERT58217.1"/>
    </source>
</evidence>
<protein>
    <recommendedName>
        <fullName evidence="5">Xanthine phosphoribosyltransferase</fullName>
        <ecNumber evidence="5">2.4.2.22</ecNumber>
    </recommendedName>
</protein>
<keyword evidence="4" id="KW-0660">Purine salvage</keyword>
<dbReference type="STRING" id="1111454.HMPREF1250_0043"/>
<dbReference type="HAMAP" id="MF_01184">
    <property type="entry name" value="XPRTase"/>
    <property type="match status" value="1"/>
</dbReference>
<dbReference type="PANTHER" id="PTHR43864">
    <property type="entry name" value="HYPOXANTHINE/GUANINE PHOSPHORIBOSYLTRANSFERASE"/>
    <property type="match status" value="1"/>
</dbReference>
<dbReference type="Gene3D" id="3.40.50.2020">
    <property type="match status" value="1"/>
</dbReference>
<dbReference type="InterPro" id="IPR000836">
    <property type="entry name" value="PRTase_dom"/>
</dbReference>
<dbReference type="NCBIfam" id="TIGR01744">
    <property type="entry name" value="XPRTase"/>
    <property type="match status" value="1"/>
</dbReference>
<name>U7UFL8_9FIRM</name>
<gene>
    <name evidence="7" type="primary">xpt</name>
    <name evidence="7" type="ORF">HMPREF1250_0043</name>
</gene>
<keyword evidence="8" id="KW-1185">Reference proteome</keyword>
<accession>U7UFL8</accession>
<evidence type="ECO:0000256" key="3">
    <source>
        <dbReference type="ARBA" id="ARBA00022679"/>
    </source>
</evidence>
<keyword evidence="2 7" id="KW-0328">Glycosyltransferase</keyword>
<dbReference type="InterPro" id="IPR010079">
    <property type="entry name" value="Xanthine_PRibTrfase"/>
</dbReference>
<dbReference type="CDD" id="cd06223">
    <property type="entry name" value="PRTases_typeI"/>
    <property type="match status" value="1"/>
</dbReference>
<dbReference type="NCBIfam" id="NF006671">
    <property type="entry name" value="PRK09219.1"/>
    <property type="match status" value="1"/>
</dbReference>
<dbReference type="GO" id="GO:0046110">
    <property type="term" value="P:xanthine metabolic process"/>
    <property type="evidence" value="ECO:0007669"/>
    <property type="project" value="UniProtKB-UniRule"/>
</dbReference>
<proteinExistence type="inferred from homology"/>
<dbReference type="Pfam" id="PF00156">
    <property type="entry name" value="Pribosyltran"/>
    <property type="match status" value="1"/>
</dbReference>
<reference evidence="7 8" key="1">
    <citation type="submission" date="2013-09" db="EMBL/GenBank/DDBJ databases">
        <authorList>
            <person name="Durkin A.S."/>
            <person name="Haft D.R."/>
            <person name="McCorrison J."/>
            <person name="Torralba M."/>
            <person name="Gillis M."/>
            <person name="Haft D.H."/>
            <person name="Methe B."/>
            <person name="Sutton G."/>
            <person name="Nelson K.E."/>
        </authorList>
    </citation>
    <scope>NUCLEOTIDE SEQUENCE [LARGE SCALE GENOMIC DNA]</scope>
    <source>
        <strain evidence="7 8">BV3C16-1</strain>
    </source>
</reference>
<evidence type="ECO:0000256" key="1">
    <source>
        <dbReference type="ARBA" id="ARBA00022490"/>
    </source>
</evidence>
<dbReference type="AlphaFoldDB" id="U7UFL8"/>
<dbReference type="GO" id="GO:0000310">
    <property type="term" value="F:xanthine phosphoribosyltransferase activity"/>
    <property type="evidence" value="ECO:0007669"/>
    <property type="project" value="UniProtKB-UniRule"/>
</dbReference>
<dbReference type="EC" id="2.4.2.22" evidence="5"/>
<dbReference type="EMBL" id="AWXA01000045">
    <property type="protein sequence ID" value="ERT58217.1"/>
    <property type="molecule type" value="Genomic_DNA"/>
</dbReference>
<feature type="non-terminal residue" evidence="7">
    <location>
        <position position="200"/>
    </location>
</feature>
<feature type="domain" description="Phosphoribosyltransferase" evidence="6">
    <location>
        <begin position="47"/>
        <end position="164"/>
    </location>
</feature>
<evidence type="ECO:0000259" key="6">
    <source>
        <dbReference type="Pfam" id="PF00156"/>
    </source>
</evidence>
<dbReference type="InterPro" id="IPR029057">
    <property type="entry name" value="PRTase-like"/>
</dbReference>
<comment type="caution">
    <text evidence="7">The sequence shown here is derived from an EMBL/GenBank/DDBJ whole genome shotgun (WGS) entry which is preliminary data.</text>
</comment>
<evidence type="ECO:0000313" key="8">
    <source>
        <dbReference type="Proteomes" id="UP000017090"/>
    </source>
</evidence>
<evidence type="ECO:0000256" key="5">
    <source>
        <dbReference type="NCBIfam" id="TIGR01744"/>
    </source>
</evidence>
<dbReference type="SUPFAM" id="SSF53271">
    <property type="entry name" value="PRTase-like"/>
    <property type="match status" value="1"/>
</dbReference>
<evidence type="ECO:0000256" key="2">
    <source>
        <dbReference type="ARBA" id="ARBA00022676"/>
    </source>
</evidence>
<dbReference type="PANTHER" id="PTHR43864:SF1">
    <property type="entry name" value="XANTHINE PHOSPHORIBOSYLTRANSFERASE"/>
    <property type="match status" value="1"/>
</dbReference>
<dbReference type="Proteomes" id="UP000017090">
    <property type="component" value="Unassembled WGS sequence"/>
</dbReference>
<keyword evidence="3 7" id="KW-0808">Transferase</keyword>
<organism evidence="7 8">
    <name type="scientific">Megasphaera vaginalis</name>
    <name type="common">ex Srinivasan et al. 2021</name>
    <dbReference type="NCBI Taxonomy" id="1111454"/>
    <lineage>
        <taxon>Bacteria</taxon>
        <taxon>Bacillati</taxon>
        <taxon>Bacillota</taxon>
        <taxon>Negativicutes</taxon>
        <taxon>Veillonellales</taxon>
        <taxon>Veillonellaceae</taxon>
        <taxon>Megasphaera</taxon>
    </lineage>
</organism>
<dbReference type="GO" id="GO:0006166">
    <property type="term" value="P:purine ribonucleoside salvage"/>
    <property type="evidence" value="ECO:0007669"/>
    <property type="project" value="UniProtKB-KW"/>
</dbReference>
<evidence type="ECO:0000256" key="4">
    <source>
        <dbReference type="ARBA" id="ARBA00022726"/>
    </source>
</evidence>
<sequence length="200" mass="22009">MKGQIEMKELEEKILQDGTIIDNRILKVDNFLNQQIDVSLMLRMGQELAAKFRDCKIDKIVTIESSGIAVAMAVSIALGNVPVVFARKKASLLMNDGMYMTEIYSYTKEETYMASISKRFIAKGEDILLIDDFLASGTAALGLSHLVEAGGAHIAGIGIVIEKSFQPGRHLLEAAGFHVESLARIQCFENNRPVFARDGN</sequence>